<sequence>MPHSRSRARAPPTSAGSAAGLAGGGAGGLHAAPSRPTTTSAGAGAGRRAGRYTEDRQTGRRTGRTASIPPILYPPLTPSRPRTSDSRPRPPAATRLTPAMTTVTHDDRTPPLTARNRLQSPLCLAFHGCGLPGWVSGSAWLVPAAPLRLRHTTQDRVRADVCHAQAGSARIISGRAHPVMQRRCEPRACDSLCFPAGPRCSSKAVSARARTGPHAHASIARAAGHPPSLPTHIARAERGMSATRRPSAGRARMPVRRAPGDVCEPAVRGLGL</sequence>
<feature type="region of interest" description="Disordered" evidence="1">
    <location>
        <begin position="1"/>
        <end position="111"/>
    </location>
</feature>
<dbReference type="EMBL" id="JADOXO010000181">
    <property type="protein sequence ID" value="KAF9810267.1"/>
    <property type="molecule type" value="Genomic_DNA"/>
</dbReference>
<reference evidence="2" key="1">
    <citation type="submission" date="2020-11" db="EMBL/GenBank/DDBJ databases">
        <authorList>
            <person name="Koelle M."/>
            <person name="Horta M.A.C."/>
            <person name="Nowrousian M."/>
            <person name="Ohm R.A."/>
            <person name="Benz P."/>
            <person name="Pilgard A."/>
        </authorList>
    </citation>
    <scope>NUCLEOTIDE SEQUENCE</scope>
    <source>
        <strain evidence="2">FPRL280</strain>
    </source>
</reference>
<dbReference type="Proteomes" id="UP000639403">
    <property type="component" value="Unassembled WGS sequence"/>
</dbReference>
<protein>
    <submittedName>
        <fullName evidence="2">Uncharacterized protein</fullName>
    </submittedName>
</protein>
<proteinExistence type="predicted"/>
<dbReference type="AlphaFoldDB" id="A0A8H7NYS6"/>
<evidence type="ECO:0000256" key="1">
    <source>
        <dbReference type="SAM" id="MobiDB-lite"/>
    </source>
</evidence>
<evidence type="ECO:0000313" key="3">
    <source>
        <dbReference type="Proteomes" id="UP000639403"/>
    </source>
</evidence>
<feature type="compositionally biased region" description="Low complexity" evidence="1">
    <location>
        <begin position="9"/>
        <end position="20"/>
    </location>
</feature>
<feature type="compositionally biased region" description="Low complexity" evidence="1">
    <location>
        <begin position="29"/>
        <end position="42"/>
    </location>
</feature>
<reference evidence="2" key="2">
    <citation type="journal article" name="Front. Microbiol.">
        <title>Degradative Capacity of Two Strains of Rhodonia placenta: From Phenotype to Genotype.</title>
        <authorList>
            <person name="Kolle M."/>
            <person name="Horta M.A.C."/>
            <person name="Nowrousian M."/>
            <person name="Ohm R.A."/>
            <person name="Benz J.P."/>
            <person name="Pilgard A."/>
        </authorList>
    </citation>
    <scope>NUCLEOTIDE SEQUENCE</scope>
    <source>
        <strain evidence="2">FPRL280</strain>
    </source>
</reference>
<name>A0A8H7NYS6_9APHY</name>
<accession>A0A8H7NYS6</accession>
<feature type="compositionally biased region" description="Low complexity" evidence="1">
    <location>
        <begin position="92"/>
        <end position="102"/>
    </location>
</feature>
<organism evidence="2 3">
    <name type="scientific">Rhodonia placenta</name>
    <dbReference type="NCBI Taxonomy" id="104341"/>
    <lineage>
        <taxon>Eukaryota</taxon>
        <taxon>Fungi</taxon>
        <taxon>Dikarya</taxon>
        <taxon>Basidiomycota</taxon>
        <taxon>Agaricomycotina</taxon>
        <taxon>Agaricomycetes</taxon>
        <taxon>Polyporales</taxon>
        <taxon>Adustoporiaceae</taxon>
        <taxon>Rhodonia</taxon>
    </lineage>
</organism>
<comment type="caution">
    <text evidence="2">The sequence shown here is derived from an EMBL/GenBank/DDBJ whole genome shotgun (WGS) entry which is preliminary data.</text>
</comment>
<gene>
    <name evidence="2" type="ORF">IEO21_07035</name>
</gene>
<evidence type="ECO:0000313" key="2">
    <source>
        <dbReference type="EMBL" id="KAF9810267.1"/>
    </source>
</evidence>